<evidence type="ECO:0000313" key="3">
    <source>
        <dbReference type="EMBL" id="CUR54286.1"/>
    </source>
</evidence>
<keyword evidence="1 3" id="KW-0238">DNA-binding</keyword>
<name>A0A2P2BX12_9ZZZZ</name>
<dbReference type="SUPFAM" id="SSF50249">
    <property type="entry name" value="Nucleic acid-binding proteins"/>
    <property type="match status" value="1"/>
</dbReference>
<dbReference type="PROSITE" id="PS50935">
    <property type="entry name" value="SSB"/>
    <property type="match status" value="1"/>
</dbReference>
<dbReference type="InterPro" id="IPR000424">
    <property type="entry name" value="Primosome_PriB/ssb"/>
</dbReference>
<organism evidence="3">
    <name type="scientific">metagenome</name>
    <dbReference type="NCBI Taxonomy" id="256318"/>
    <lineage>
        <taxon>unclassified sequences</taxon>
        <taxon>metagenomes</taxon>
    </lineage>
</organism>
<sequence length="143" mass="15851">MSIPTQMSLHGFIANDPEIHFTASGTARFYARIGVEHFRKEIDGSFTRLEPSFHDLVMFSTSAQIAHDRFNKGDQFVASGYITTYELQRGGKTIPREEFVARRIGHDTARTRYPVDRPPPTEPTSPSQAPVAAPCESALAVGL</sequence>
<protein>
    <submittedName>
        <fullName evidence="3">Single-stranded DNA-binding protein</fullName>
    </submittedName>
</protein>
<evidence type="ECO:0000256" key="2">
    <source>
        <dbReference type="SAM" id="MobiDB-lite"/>
    </source>
</evidence>
<dbReference type="Gene3D" id="2.40.50.140">
    <property type="entry name" value="Nucleic acid-binding proteins"/>
    <property type="match status" value="1"/>
</dbReference>
<reference evidence="3" key="1">
    <citation type="submission" date="2015-08" db="EMBL/GenBank/DDBJ databases">
        <authorList>
            <person name="Babu N.S."/>
            <person name="Beckwith C.J."/>
            <person name="Beseler K.G."/>
            <person name="Brison A."/>
            <person name="Carone J.V."/>
            <person name="Caskin T.P."/>
            <person name="Diamond M."/>
            <person name="Durham M.E."/>
            <person name="Foxe J.M."/>
            <person name="Go M."/>
            <person name="Henderson B.A."/>
            <person name="Jones I.B."/>
            <person name="McGettigan J.A."/>
            <person name="Micheletti S.J."/>
            <person name="Nasrallah M.E."/>
            <person name="Ortiz D."/>
            <person name="Piller C.R."/>
            <person name="Privatt S.R."/>
            <person name="Schneider S.L."/>
            <person name="Sharp S."/>
            <person name="Smith T.C."/>
            <person name="Stanton J.D."/>
            <person name="Ullery H.E."/>
            <person name="Wilson R.J."/>
            <person name="Serrano M.G."/>
            <person name="Buck G."/>
            <person name="Lee V."/>
            <person name="Wang Y."/>
            <person name="Carvalho R."/>
            <person name="Voegtly L."/>
            <person name="Shi R."/>
            <person name="Duckworth R."/>
            <person name="Johnson A."/>
            <person name="Loviza R."/>
            <person name="Walstead R."/>
            <person name="Shah Z."/>
            <person name="Kiflezghi M."/>
            <person name="Wade K."/>
            <person name="Ball S.L."/>
            <person name="Bradley K.W."/>
            <person name="Asai D.J."/>
            <person name="Bowman C.A."/>
            <person name="Russell D.A."/>
            <person name="Pope W.H."/>
            <person name="Jacobs-Sera D."/>
            <person name="Hendrix R.W."/>
            <person name="Hatfull G.F."/>
        </authorList>
    </citation>
    <scope>NUCLEOTIDE SEQUENCE</scope>
</reference>
<dbReference type="EMBL" id="CZKA01000007">
    <property type="protein sequence ID" value="CUR54286.1"/>
    <property type="molecule type" value="Genomic_DNA"/>
</dbReference>
<dbReference type="AlphaFoldDB" id="A0A2P2BX12"/>
<feature type="region of interest" description="Disordered" evidence="2">
    <location>
        <begin position="105"/>
        <end position="133"/>
    </location>
</feature>
<dbReference type="GO" id="GO:0003697">
    <property type="term" value="F:single-stranded DNA binding"/>
    <property type="evidence" value="ECO:0007669"/>
    <property type="project" value="InterPro"/>
</dbReference>
<dbReference type="Pfam" id="PF00436">
    <property type="entry name" value="SSB"/>
    <property type="match status" value="1"/>
</dbReference>
<evidence type="ECO:0000256" key="1">
    <source>
        <dbReference type="ARBA" id="ARBA00023125"/>
    </source>
</evidence>
<accession>A0A2P2BX12</accession>
<proteinExistence type="predicted"/>
<dbReference type="InterPro" id="IPR012340">
    <property type="entry name" value="NA-bd_OB-fold"/>
</dbReference>
<gene>
    <name evidence="3" type="ORF">NOCA2150028</name>
</gene>
<dbReference type="CDD" id="cd04496">
    <property type="entry name" value="SSB_OBF"/>
    <property type="match status" value="1"/>
</dbReference>
<feature type="compositionally biased region" description="Basic and acidic residues" evidence="2">
    <location>
        <begin position="105"/>
        <end position="115"/>
    </location>
</feature>